<name>A0A6A6XK37_9PLEO</name>
<dbReference type="AlphaFoldDB" id="A0A6A6XK37"/>
<organism evidence="1 2">
    <name type="scientific">Melanomma pulvis-pyrius CBS 109.77</name>
    <dbReference type="NCBI Taxonomy" id="1314802"/>
    <lineage>
        <taxon>Eukaryota</taxon>
        <taxon>Fungi</taxon>
        <taxon>Dikarya</taxon>
        <taxon>Ascomycota</taxon>
        <taxon>Pezizomycotina</taxon>
        <taxon>Dothideomycetes</taxon>
        <taxon>Pleosporomycetidae</taxon>
        <taxon>Pleosporales</taxon>
        <taxon>Melanommataceae</taxon>
        <taxon>Melanomma</taxon>
    </lineage>
</organism>
<evidence type="ECO:0000313" key="2">
    <source>
        <dbReference type="Proteomes" id="UP000799757"/>
    </source>
</evidence>
<reference evidence="1" key="1">
    <citation type="journal article" date="2020" name="Stud. Mycol.">
        <title>101 Dothideomycetes genomes: a test case for predicting lifestyles and emergence of pathogens.</title>
        <authorList>
            <person name="Haridas S."/>
            <person name="Albert R."/>
            <person name="Binder M."/>
            <person name="Bloem J."/>
            <person name="Labutti K."/>
            <person name="Salamov A."/>
            <person name="Andreopoulos B."/>
            <person name="Baker S."/>
            <person name="Barry K."/>
            <person name="Bills G."/>
            <person name="Bluhm B."/>
            <person name="Cannon C."/>
            <person name="Castanera R."/>
            <person name="Culley D."/>
            <person name="Daum C."/>
            <person name="Ezra D."/>
            <person name="Gonzalez J."/>
            <person name="Henrissat B."/>
            <person name="Kuo A."/>
            <person name="Liang C."/>
            <person name="Lipzen A."/>
            <person name="Lutzoni F."/>
            <person name="Magnuson J."/>
            <person name="Mondo S."/>
            <person name="Nolan M."/>
            <person name="Ohm R."/>
            <person name="Pangilinan J."/>
            <person name="Park H.-J."/>
            <person name="Ramirez L."/>
            <person name="Alfaro M."/>
            <person name="Sun H."/>
            <person name="Tritt A."/>
            <person name="Yoshinaga Y."/>
            <person name="Zwiers L.-H."/>
            <person name="Turgeon B."/>
            <person name="Goodwin S."/>
            <person name="Spatafora J."/>
            <person name="Crous P."/>
            <person name="Grigoriev I."/>
        </authorList>
    </citation>
    <scope>NUCLEOTIDE SEQUENCE</scope>
    <source>
        <strain evidence="1">CBS 109.77</strain>
    </source>
</reference>
<sequence>MLVSQEEESQDPLFLAFHSYPKDIRHMAPRHMIKYHHYFPAQMENTTSVFSKIRKHFTRNFSIDGNALKDYVDEINMVVKLANQSTPRLPLTSVVDWTGYGSHLIFVIGESCKHAFTPMKQIMEALVFLLATEPVGATWKRGMITQPACTEVTVYVPSRNLARAKH</sequence>
<gene>
    <name evidence="1" type="ORF">K505DRAFT_359759</name>
</gene>
<dbReference type="Proteomes" id="UP000799757">
    <property type="component" value="Unassembled WGS sequence"/>
</dbReference>
<keyword evidence="2" id="KW-1185">Reference proteome</keyword>
<proteinExistence type="predicted"/>
<protein>
    <submittedName>
        <fullName evidence="1">Uncharacterized protein</fullName>
    </submittedName>
</protein>
<accession>A0A6A6XK37</accession>
<dbReference type="EMBL" id="MU001844">
    <property type="protein sequence ID" value="KAF2795937.1"/>
    <property type="molecule type" value="Genomic_DNA"/>
</dbReference>
<evidence type="ECO:0000313" key="1">
    <source>
        <dbReference type="EMBL" id="KAF2795937.1"/>
    </source>
</evidence>